<reference evidence="2" key="1">
    <citation type="submission" date="2021-02" db="EMBL/GenBank/DDBJ databases">
        <authorList>
            <person name="Dougan E. K."/>
            <person name="Rhodes N."/>
            <person name="Thang M."/>
            <person name="Chan C."/>
        </authorList>
    </citation>
    <scope>NUCLEOTIDE SEQUENCE</scope>
</reference>
<comment type="caution">
    <text evidence="2">The sequence shown here is derived from an EMBL/GenBank/DDBJ whole genome shotgun (WGS) entry which is preliminary data.</text>
</comment>
<gene>
    <name evidence="2" type="ORF">PGLA2088_LOCUS51398</name>
</gene>
<proteinExistence type="predicted"/>
<feature type="region of interest" description="Disordered" evidence="1">
    <location>
        <begin position="81"/>
        <end position="149"/>
    </location>
</feature>
<evidence type="ECO:0000256" key="1">
    <source>
        <dbReference type="SAM" id="MobiDB-lite"/>
    </source>
</evidence>
<feature type="non-terminal residue" evidence="2">
    <location>
        <position position="149"/>
    </location>
</feature>
<dbReference type="Proteomes" id="UP000626109">
    <property type="component" value="Unassembled WGS sequence"/>
</dbReference>
<dbReference type="EMBL" id="CAJNNW010037644">
    <property type="protein sequence ID" value="CAE8743449.1"/>
    <property type="molecule type" value="Genomic_DNA"/>
</dbReference>
<dbReference type="AlphaFoldDB" id="A0A813M4I0"/>
<protein>
    <submittedName>
        <fullName evidence="2">Uncharacterized protein</fullName>
    </submittedName>
</protein>
<organism evidence="2 3">
    <name type="scientific">Polarella glacialis</name>
    <name type="common">Dinoflagellate</name>
    <dbReference type="NCBI Taxonomy" id="89957"/>
    <lineage>
        <taxon>Eukaryota</taxon>
        <taxon>Sar</taxon>
        <taxon>Alveolata</taxon>
        <taxon>Dinophyceae</taxon>
        <taxon>Suessiales</taxon>
        <taxon>Suessiaceae</taxon>
        <taxon>Polarella</taxon>
    </lineage>
</organism>
<evidence type="ECO:0000313" key="3">
    <source>
        <dbReference type="Proteomes" id="UP000626109"/>
    </source>
</evidence>
<sequence length="149" mass="14801">AVVRARPAFQAEATTTQQDAVAAAIGAANAAAVAARTAADAATAAAHAANSWSRPGSATTQARTVRVNAVSAQKRLVAVARPVRSAASARRSRPEDAEASGPESPPPVRPVVRVKASRQPQAADGASSLRLAASEPGVGASVGPPAVQE</sequence>
<accession>A0A813M4I0</accession>
<evidence type="ECO:0000313" key="2">
    <source>
        <dbReference type="EMBL" id="CAE8743449.1"/>
    </source>
</evidence>
<name>A0A813M4I0_POLGL</name>